<organism evidence="1 2">
    <name type="scientific">Ananas comosus</name>
    <name type="common">Pineapple</name>
    <name type="synonym">Ananas ananas</name>
    <dbReference type="NCBI Taxonomy" id="4615"/>
    <lineage>
        <taxon>Eukaryota</taxon>
        <taxon>Viridiplantae</taxon>
        <taxon>Streptophyta</taxon>
        <taxon>Embryophyta</taxon>
        <taxon>Tracheophyta</taxon>
        <taxon>Spermatophyta</taxon>
        <taxon>Magnoliopsida</taxon>
        <taxon>Liliopsida</taxon>
        <taxon>Poales</taxon>
        <taxon>Bromeliaceae</taxon>
        <taxon>Bromelioideae</taxon>
        <taxon>Ananas</taxon>
    </lineage>
</organism>
<accession>A0A199V8T7</accession>
<dbReference type="PANTHER" id="PTHR48003">
    <property type="entry name" value="OS07G0626500 PROTEIN"/>
    <property type="match status" value="1"/>
</dbReference>
<dbReference type="PANTHER" id="PTHR48003:SF4">
    <property type="entry name" value="LRR RECEPTOR-LIKE SERINE_THREONINE-PROTEIN KINASE GHR1"/>
    <property type="match status" value="1"/>
</dbReference>
<dbReference type="InterPro" id="IPR053059">
    <property type="entry name" value="Inactive_SerThr-Kinase_ABA"/>
</dbReference>
<dbReference type="Proteomes" id="UP000092600">
    <property type="component" value="Unassembled WGS sequence"/>
</dbReference>
<dbReference type="GO" id="GO:0016301">
    <property type="term" value="F:kinase activity"/>
    <property type="evidence" value="ECO:0007669"/>
    <property type="project" value="UniProtKB-KW"/>
</dbReference>
<protein>
    <submittedName>
        <fullName evidence="1">Putative LRR receptor-like serine/threonine-protein kinase</fullName>
    </submittedName>
</protein>
<sequence length="266" mass="29789">MANDLEYIDLSQNQLTGSFPEKLLPISKLTVLDLSSNQFSVLYTTDCLPPPLYKSFTSKTFIDRAIMFSPSHQIDPISGTLSPAVTKLISLTSLDISLTLYRSSSYNTTEPLLSLMRPITTYLNLRMFPDSSFHPGNSRLEFLAAHLVLVHSSEILGTSNSNIHQSCDNSRCIRISRGSGSEKVSDKSAQRKSLPELLVVKVKKLASRKGSTSEMITHLIQKRIGCYRRFSWSPESGETYVHESLGKLDVRSPDKLAGELHFWMKQ</sequence>
<dbReference type="Pfam" id="PF00560">
    <property type="entry name" value="LRR_1"/>
    <property type="match status" value="2"/>
</dbReference>
<dbReference type="AlphaFoldDB" id="A0A199V8T7"/>
<dbReference type="PROSITE" id="PS51450">
    <property type="entry name" value="LRR"/>
    <property type="match status" value="1"/>
</dbReference>
<dbReference type="InterPro" id="IPR001611">
    <property type="entry name" value="Leu-rich_rpt"/>
</dbReference>
<gene>
    <name evidence="1" type="ORF">ACMD2_20756</name>
</gene>
<dbReference type="Gene3D" id="3.80.10.10">
    <property type="entry name" value="Ribonuclease Inhibitor"/>
    <property type="match status" value="1"/>
</dbReference>
<reference evidence="1 2" key="1">
    <citation type="journal article" date="2016" name="DNA Res.">
        <title>The draft genome of MD-2 pineapple using hybrid error correction of long reads.</title>
        <authorList>
            <person name="Redwan R.M."/>
            <person name="Saidin A."/>
            <person name="Kumar S.V."/>
        </authorList>
    </citation>
    <scope>NUCLEOTIDE SEQUENCE [LARGE SCALE GENOMIC DNA]</scope>
    <source>
        <strain evidence="2">cv. MD2</strain>
        <tissue evidence="1">Leaf</tissue>
    </source>
</reference>
<name>A0A199V8T7_ANACO</name>
<dbReference type="EMBL" id="LSRQ01002668">
    <property type="protein sequence ID" value="OAY73517.1"/>
    <property type="molecule type" value="Genomic_DNA"/>
</dbReference>
<dbReference type="PRINTS" id="PR00019">
    <property type="entry name" value="LEURICHRPT"/>
</dbReference>
<keyword evidence="1" id="KW-0675">Receptor</keyword>
<dbReference type="InterPro" id="IPR032675">
    <property type="entry name" value="LRR_dom_sf"/>
</dbReference>
<dbReference type="SUPFAM" id="SSF52058">
    <property type="entry name" value="L domain-like"/>
    <property type="match status" value="1"/>
</dbReference>
<evidence type="ECO:0000313" key="1">
    <source>
        <dbReference type="EMBL" id="OAY73517.1"/>
    </source>
</evidence>
<evidence type="ECO:0000313" key="2">
    <source>
        <dbReference type="Proteomes" id="UP000092600"/>
    </source>
</evidence>
<keyword evidence="1" id="KW-0418">Kinase</keyword>
<dbReference type="STRING" id="4615.A0A199V8T7"/>
<keyword evidence="1" id="KW-0808">Transferase</keyword>
<comment type="caution">
    <text evidence="1">The sequence shown here is derived from an EMBL/GenBank/DDBJ whole genome shotgun (WGS) entry which is preliminary data.</text>
</comment>
<proteinExistence type="predicted"/>